<gene>
    <name evidence="5" type="primary">lspD_1</name>
    <name evidence="4" type="ORF">Lqua_0952</name>
    <name evidence="5" type="ORF">NCTC12376_01845</name>
</gene>
<dbReference type="InterPro" id="IPR004846">
    <property type="entry name" value="T2SS/T3SS_dom"/>
</dbReference>
<dbReference type="PRINTS" id="PR00811">
    <property type="entry name" value="BCTERIALGSPD"/>
</dbReference>
<evidence type="ECO:0000313" key="4">
    <source>
        <dbReference type="EMBL" id="KTD50725.1"/>
    </source>
</evidence>
<dbReference type="EMBL" id="UGOW01000001">
    <property type="protein sequence ID" value="STY18030.1"/>
    <property type="molecule type" value="Genomic_DNA"/>
</dbReference>
<dbReference type="AlphaFoldDB" id="A0A378L1P3"/>
<evidence type="ECO:0000259" key="2">
    <source>
        <dbReference type="Pfam" id="PF00263"/>
    </source>
</evidence>
<dbReference type="GO" id="GO:0015627">
    <property type="term" value="C:type II protein secretion system complex"/>
    <property type="evidence" value="ECO:0007669"/>
    <property type="project" value="TreeGrafter"/>
</dbReference>
<dbReference type="Gene3D" id="3.30.1370.130">
    <property type="match status" value="1"/>
</dbReference>
<sequence length="585" mass="63957">MKKYTVILLLLLTACNMHKPLKGTAIDEMDDELQTGIANNKTLLAKDSRMPHRNAVQALLPSLKVRSGWSRSGNQRFDIAVKNVPAQAFFMGLVADTSTNMVVSPEIKGTITLSLKQVTVEQVLQSIEDVYGYAYIPIQGGYEILPNSLKTQIYNVNYLELQRKGSSNMTVSNGEVTSVGSNNQGTNGTTSTVSLPTNINNNQSYSNVIGAVETKSDIDFWKSLKLTLENIIGKTDGRSVTVNPVAGIIVVRAMPKELKQVEKYLDVVQNSMDRQVILEAKILEVNLSNEFQMGIDWKLFGAKLNALSNFTGTNVDIPNADFSSAAIRAAGQGFGIDIHWNPRDFTTYIQALELQGNVQVLSSPRVSAMNNQKAAIKVGFDEFFVTNVSQNQNIVSQGLVTQPTLNVNLTPFFSGITLDVTPQIDPNGQVTLHIHPSVSLVKDQRKVIDLGTQGGILDLPLANSTIRESDTIVHSKNGQVVVIGGLMQDATTEGIAQLPWFGNIPFLGTLVRRTKQNSDKSELVILLKATIVNHKSNIKDLTDTTRRIASLKRGFHLGDRPDIYGTQGEAPIVLGPKSKENLSTR</sequence>
<feature type="domain" description="Secretin N-terminal" evidence="3">
    <location>
        <begin position="151"/>
        <end position="246"/>
    </location>
</feature>
<dbReference type="STRING" id="45072.Lqua_0952"/>
<reference evidence="4 6" key="1">
    <citation type="submission" date="2015-11" db="EMBL/GenBank/DDBJ databases">
        <title>Genomic analysis of 38 Legionella species identifies large and diverse effector repertoires.</title>
        <authorList>
            <person name="Burstein D."/>
            <person name="Amaro F."/>
            <person name="Zusman T."/>
            <person name="Lifshitz Z."/>
            <person name="Cohen O."/>
            <person name="Gilbert J.A."/>
            <person name="Pupko T."/>
            <person name="Shuman H.A."/>
            <person name="Segal G."/>
        </authorList>
    </citation>
    <scope>NUCLEOTIDE SEQUENCE [LARGE SCALE GENOMIC DNA]</scope>
    <source>
        <strain evidence="4 6">ATCC 49507</strain>
    </source>
</reference>
<keyword evidence="6" id="KW-1185">Reference proteome</keyword>
<name>A0A378L1P3_9GAMM</name>
<dbReference type="GO" id="GO:0009297">
    <property type="term" value="P:pilus assembly"/>
    <property type="evidence" value="ECO:0007669"/>
    <property type="project" value="InterPro"/>
</dbReference>
<feature type="domain" description="Type II/III secretion system secretin-like" evidence="2">
    <location>
        <begin position="351"/>
        <end position="532"/>
    </location>
</feature>
<dbReference type="RefSeq" id="WP_058473154.1">
    <property type="nucleotide sequence ID" value="NZ_CAAAIL010000004.1"/>
</dbReference>
<evidence type="ECO:0000259" key="3">
    <source>
        <dbReference type="Pfam" id="PF07655"/>
    </source>
</evidence>
<reference evidence="5 7" key="2">
    <citation type="submission" date="2018-06" db="EMBL/GenBank/DDBJ databases">
        <authorList>
            <consortium name="Pathogen Informatics"/>
            <person name="Doyle S."/>
        </authorList>
    </citation>
    <scope>NUCLEOTIDE SEQUENCE [LARGE SCALE GENOMIC DNA]</scope>
    <source>
        <strain evidence="5 7">NCTC12376</strain>
    </source>
</reference>
<dbReference type="Proteomes" id="UP000254230">
    <property type="component" value="Unassembled WGS sequence"/>
</dbReference>
<dbReference type="Proteomes" id="UP000054639">
    <property type="component" value="Unassembled WGS sequence"/>
</dbReference>
<evidence type="ECO:0000313" key="7">
    <source>
        <dbReference type="Proteomes" id="UP000254230"/>
    </source>
</evidence>
<dbReference type="OrthoDB" id="9775455at2"/>
<dbReference type="InterPro" id="IPR001775">
    <property type="entry name" value="GspD/PilQ"/>
</dbReference>
<feature type="compositionally biased region" description="Low complexity" evidence="1">
    <location>
        <begin position="177"/>
        <end position="194"/>
    </location>
</feature>
<protein>
    <submittedName>
        <fullName evidence="5">Type II protein secretion LspD</fullName>
    </submittedName>
</protein>
<evidence type="ECO:0000256" key="1">
    <source>
        <dbReference type="SAM" id="MobiDB-lite"/>
    </source>
</evidence>
<dbReference type="Pfam" id="PF07655">
    <property type="entry name" value="Secretin_N_2"/>
    <property type="match status" value="1"/>
</dbReference>
<organism evidence="5 7">
    <name type="scientific">Legionella quateirensis</name>
    <dbReference type="NCBI Taxonomy" id="45072"/>
    <lineage>
        <taxon>Bacteria</taxon>
        <taxon>Pseudomonadati</taxon>
        <taxon>Pseudomonadota</taxon>
        <taxon>Gammaproteobacteria</taxon>
        <taxon>Legionellales</taxon>
        <taxon>Legionellaceae</taxon>
        <taxon>Legionella</taxon>
    </lineage>
</organism>
<proteinExistence type="predicted"/>
<dbReference type="PANTHER" id="PTHR30332:SF17">
    <property type="entry name" value="TYPE IV PILIATION SYSTEM PROTEIN DR_0774-RELATED"/>
    <property type="match status" value="1"/>
</dbReference>
<dbReference type="GO" id="GO:0019867">
    <property type="term" value="C:outer membrane"/>
    <property type="evidence" value="ECO:0007669"/>
    <property type="project" value="InterPro"/>
</dbReference>
<accession>A0A378L1P3</accession>
<dbReference type="EMBL" id="LNYR01000012">
    <property type="protein sequence ID" value="KTD50725.1"/>
    <property type="molecule type" value="Genomic_DNA"/>
</dbReference>
<feature type="region of interest" description="Disordered" evidence="1">
    <location>
        <begin position="176"/>
        <end position="197"/>
    </location>
</feature>
<evidence type="ECO:0000313" key="6">
    <source>
        <dbReference type="Proteomes" id="UP000054639"/>
    </source>
</evidence>
<dbReference type="Pfam" id="PF00263">
    <property type="entry name" value="Secretin"/>
    <property type="match status" value="1"/>
</dbReference>
<dbReference type="InterPro" id="IPR011514">
    <property type="entry name" value="Secretin_N_2"/>
</dbReference>
<dbReference type="InterPro" id="IPR050810">
    <property type="entry name" value="Bact_Secretion_Sys_Channel"/>
</dbReference>
<dbReference type="GO" id="GO:0009306">
    <property type="term" value="P:protein secretion"/>
    <property type="evidence" value="ECO:0007669"/>
    <property type="project" value="InterPro"/>
</dbReference>
<dbReference type="PROSITE" id="PS51257">
    <property type="entry name" value="PROKAR_LIPOPROTEIN"/>
    <property type="match status" value="1"/>
</dbReference>
<dbReference type="PANTHER" id="PTHR30332">
    <property type="entry name" value="PROBABLE GENERAL SECRETION PATHWAY PROTEIN D"/>
    <property type="match status" value="1"/>
</dbReference>
<evidence type="ECO:0000313" key="5">
    <source>
        <dbReference type="EMBL" id="STY18030.1"/>
    </source>
</evidence>